<dbReference type="PROSITE" id="PS00751">
    <property type="entry name" value="TCP1_2"/>
    <property type="match status" value="1"/>
</dbReference>
<dbReference type="InterPro" id="IPR012717">
    <property type="entry name" value="Chap_CCT_delta"/>
</dbReference>
<dbReference type="SUPFAM" id="SSF52029">
    <property type="entry name" value="GroEL apical domain-like"/>
    <property type="match status" value="1"/>
</dbReference>
<dbReference type="GO" id="GO:0005524">
    <property type="term" value="F:ATP binding"/>
    <property type="evidence" value="ECO:0007669"/>
    <property type="project" value="UniProtKB-KW"/>
</dbReference>
<evidence type="ECO:0000256" key="2">
    <source>
        <dbReference type="ARBA" id="ARBA00008020"/>
    </source>
</evidence>
<dbReference type="InterPro" id="IPR027409">
    <property type="entry name" value="GroEL-like_apical_dom_sf"/>
</dbReference>
<evidence type="ECO:0000256" key="12">
    <source>
        <dbReference type="SAM" id="MobiDB-lite"/>
    </source>
</evidence>
<dbReference type="Pfam" id="PF00118">
    <property type="entry name" value="Cpn60_TCP1"/>
    <property type="match status" value="1"/>
</dbReference>
<reference evidence="13 14" key="1">
    <citation type="journal article" date="2016" name="PLoS Pathog.">
        <title>Biosynthesis of antibiotic leucinostatins in bio-control fungus Purpureocillium lilacinum and their inhibition on phytophthora revealed by genome mining.</title>
        <authorList>
            <person name="Wang G."/>
            <person name="Liu Z."/>
            <person name="Lin R."/>
            <person name="Li E."/>
            <person name="Mao Z."/>
            <person name="Ling J."/>
            <person name="Yang Y."/>
            <person name="Yin W.B."/>
            <person name="Xie B."/>
        </authorList>
    </citation>
    <scope>NUCLEOTIDE SEQUENCE [LARGE SCALE GENOMIC DNA]</scope>
    <source>
        <strain evidence="13">170</strain>
    </source>
</reference>
<sequence>MSAPAVSAGQSQNATFRDKEKPMAVRSSNIVAARAVADAIRTSLGPRGMDKMIRSGKGETIITNDGHTMLKSMSVMHPTAKMLVNLAGAQDVEAGDGTTSVVVICGSLLGAADRLLSKGIHPSVISESFQRASAAAVEVLHDMSQPITLSDTSALLQAANTSLSSKIVSQYSNLLGPMAVNAVTKVIDVKTADNVDLRNIRIVKKVGGTIEDSELVPGLVLNQPVLKNAGGPIRMEKARIGLIQFQLSPPKPDMENTIQVNDYRQMDKIVKEERLYLLNMAKKIKKAKCNVLLIQKSILRDAVNDLSLHFLAKLGILAIKDIERDEVEFICKSTGCKPIADIDSFTEDKLGYAELVEEAESAGSRMVKVTGAKATGKTVSIVVRGANSLILEEAERSLHDALCVMRCLVKKKALIAGGGAAEIEIAAQLSKQARSLTGTEAICWKAFADAMEVVPTTLAENAGLNSIKVVTDLRHRHEMGEKNAGVSIKSGGVNTNISKENVLQPLLVSTSAIELAAETLKQERAQRAKAIATEAEKALEAVKKRASAYQEERRRQNAAKLARQLKMVIELVEKRKQIENKMLEIVKDVHSTMEEVEEMMLEGYKGRYRDAKASLKAFNARVHQGKE</sequence>
<accession>A0A179G5N9</accession>
<keyword evidence="11" id="KW-0175">Coiled coil</keyword>
<keyword evidence="7 9" id="KW-0067">ATP-binding</keyword>
<dbReference type="GO" id="GO:0051082">
    <property type="term" value="F:unfolded protein binding"/>
    <property type="evidence" value="ECO:0007669"/>
    <property type="project" value="EnsemblFungi"/>
</dbReference>
<proteinExistence type="inferred from homology"/>
<keyword evidence="6 9" id="KW-0547">Nucleotide-binding</keyword>
<comment type="caution">
    <text evidence="13">The sequence shown here is derived from an EMBL/GenBank/DDBJ whole genome shotgun (WGS) entry which is preliminary data.</text>
</comment>
<dbReference type="InterPro" id="IPR054827">
    <property type="entry name" value="thermosome_alpha"/>
</dbReference>
<dbReference type="KEGG" id="pchm:VFPPC_15148"/>
<evidence type="ECO:0000256" key="7">
    <source>
        <dbReference type="ARBA" id="ARBA00022840"/>
    </source>
</evidence>
<dbReference type="InterPro" id="IPR002194">
    <property type="entry name" value="Chaperonin_TCP-1_CS"/>
</dbReference>
<dbReference type="SUPFAM" id="SSF48592">
    <property type="entry name" value="GroEL equatorial domain-like"/>
    <property type="match status" value="1"/>
</dbReference>
<gene>
    <name evidence="13" type="ORF">VFPPC_15148</name>
</gene>
<evidence type="ECO:0000313" key="13">
    <source>
        <dbReference type="EMBL" id="OAQ72489.1"/>
    </source>
</evidence>
<dbReference type="RefSeq" id="XP_018148572.1">
    <property type="nucleotide sequence ID" value="XM_018292901.1"/>
</dbReference>
<dbReference type="PROSITE" id="PS00750">
    <property type="entry name" value="TCP1_1"/>
    <property type="match status" value="1"/>
</dbReference>
<dbReference type="NCBIfam" id="NF041082">
    <property type="entry name" value="thermosome_alpha"/>
    <property type="match status" value="1"/>
</dbReference>
<evidence type="ECO:0000256" key="5">
    <source>
        <dbReference type="ARBA" id="ARBA00022490"/>
    </source>
</evidence>
<feature type="coiled-coil region" evidence="11">
    <location>
        <begin position="525"/>
        <end position="559"/>
    </location>
</feature>
<evidence type="ECO:0000256" key="9">
    <source>
        <dbReference type="RuleBase" id="RU004187"/>
    </source>
</evidence>
<keyword evidence="14" id="KW-1185">Reference proteome</keyword>
<dbReference type="PROSITE" id="PS00995">
    <property type="entry name" value="TCP1_3"/>
    <property type="match status" value="1"/>
</dbReference>
<dbReference type="GeneID" id="28856895"/>
<dbReference type="InterPro" id="IPR053374">
    <property type="entry name" value="TCP-1_chaperonin"/>
</dbReference>
<dbReference type="EMBL" id="LSBJ02000001">
    <property type="protein sequence ID" value="OAQ72489.1"/>
    <property type="molecule type" value="Genomic_DNA"/>
</dbReference>
<dbReference type="InterPro" id="IPR002423">
    <property type="entry name" value="Cpn60/GroEL/TCP-1"/>
</dbReference>
<organism evidence="13 14">
    <name type="scientific">Pochonia chlamydosporia 170</name>
    <dbReference type="NCBI Taxonomy" id="1380566"/>
    <lineage>
        <taxon>Eukaryota</taxon>
        <taxon>Fungi</taxon>
        <taxon>Dikarya</taxon>
        <taxon>Ascomycota</taxon>
        <taxon>Pezizomycotina</taxon>
        <taxon>Sordariomycetes</taxon>
        <taxon>Hypocreomycetidae</taxon>
        <taxon>Hypocreales</taxon>
        <taxon>Clavicipitaceae</taxon>
        <taxon>Pochonia</taxon>
    </lineage>
</organism>
<evidence type="ECO:0000256" key="1">
    <source>
        <dbReference type="ARBA" id="ARBA00004496"/>
    </source>
</evidence>
<dbReference type="GO" id="GO:0005832">
    <property type="term" value="C:chaperonin-containing T-complex"/>
    <property type="evidence" value="ECO:0007669"/>
    <property type="project" value="EnsemblFungi"/>
</dbReference>
<evidence type="ECO:0000256" key="11">
    <source>
        <dbReference type="SAM" id="Coils"/>
    </source>
</evidence>
<feature type="region of interest" description="Disordered" evidence="12">
    <location>
        <begin position="1"/>
        <end position="22"/>
    </location>
</feature>
<dbReference type="PRINTS" id="PR00304">
    <property type="entry name" value="TCOMPLEXTCP1"/>
</dbReference>
<evidence type="ECO:0000256" key="6">
    <source>
        <dbReference type="ARBA" id="ARBA00022741"/>
    </source>
</evidence>
<dbReference type="GO" id="GO:0016887">
    <property type="term" value="F:ATP hydrolysis activity"/>
    <property type="evidence" value="ECO:0007669"/>
    <property type="project" value="InterPro"/>
</dbReference>
<dbReference type="NCBIfam" id="TIGR02342">
    <property type="entry name" value="chap_CCT_delta"/>
    <property type="match status" value="1"/>
</dbReference>
<dbReference type="InterPro" id="IPR017998">
    <property type="entry name" value="Chaperone_TCP-1"/>
</dbReference>
<comment type="subunit">
    <text evidence="3">Heterooligomeric complex of about 850 to 900 kDa that forms two stacked rings, 12 to 16 nm in diameter.</text>
</comment>
<dbReference type="InterPro" id="IPR027410">
    <property type="entry name" value="TCP-1-like_intermed_sf"/>
</dbReference>
<keyword evidence="5" id="KW-0963">Cytoplasm</keyword>
<dbReference type="Gene3D" id="3.50.7.10">
    <property type="entry name" value="GroEL"/>
    <property type="match status" value="1"/>
</dbReference>
<dbReference type="Proteomes" id="UP000078397">
    <property type="component" value="Unassembled WGS sequence"/>
</dbReference>
<comment type="subcellular location">
    <subcellularLocation>
        <location evidence="1">Cytoplasm</location>
    </subcellularLocation>
</comment>
<dbReference type="SUPFAM" id="SSF54849">
    <property type="entry name" value="GroEL-intermediate domain like"/>
    <property type="match status" value="1"/>
</dbReference>
<evidence type="ECO:0000256" key="10">
    <source>
        <dbReference type="RuleBase" id="RU004192"/>
    </source>
</evidence>
<dbReference type="OrthoDB" id="10248520at2759"/>
<evidence type="ECO:0000256" key="8">
    <source>
        <dbReference type="ARBA" id="ARBA00023186"/>
    </source>
</evidence>
<dbReference type="CDD" id="cd03338">
    <property type="entry name" value="TCP1_delta"/>
    <property type="match status" value="1"/>
</dbReference>
<comment type="similarity">
    <text evidence="2 9">Belongs to the TCP-1 chaperonin family.</text>
</comment>
<evidence type="ECO:0000313" key="14">
    <source>
        <dbReference type="Proteomes" id="UP000078397"/>
    </source>
</evidence>
<dbReference type="GO" id="GO:0140662">
    <property type="term" value="F:ATP-dependent protein folding chaperone"/>
    <property type="evidence" value="ECO:0007669"/>
    <property type="project" value="InterPro"/>
</dbReference>
<dbReference type="Gene3D" id="3.30.260.10">
    <property type="entry name" value="TCP-1-like chaperonin intermediate domain"/>
    <property type="match status" value="1"/>
</dbReference>
<evidence type="ECO:0000256" key="3">
    <source>
        <dbReference type="ARBA" id="ARBA00011531"/>
    </source>
</evidence>
<evidence type="ECO:0000256" key="4">
    <source>
        <dbReference type="ARBA" id="ARBA00016107"/>
    </source>
</evidence>
<keyword evidence="8 9" id="KW-0143">Chaperone</keyword>
<dbReference type="PANTHER" id="PTHR11353">
    <property type="entry name" value="CHAPERONIN"/>
    <property type="match status" value="1"/>
</dbReference>
<dbReference type="NCBIfam" id="NF041083">
    <property type="entry name" value="thermosome_beta"/>
    <property type="match status" value="1"/>
</dbReference>
<dbReference type="Gene3D" id="1.10.560.10">
    <property type="entry name" value="GroEL-like equatorial domain"/>
    <property type="match status" value="1"/>
</dbReference>
<dbReference type="FunFam" id="3.50.7.10:FF:000010">
    <property type="entry name" value="T-complex protein 1 subunit delta"/>
    <property type="match status" value="1"/>
</dbReference>
<dbReference type="AlphaFoldDB" id="A0A179G5N9"/>
<dbReference type="STRING" id="1380566.A0A179G5N9"/>
<protein>
    <recommendedName>
        <fullName evidence="4 10">T-complex protein 1 subunit delta</fullName>
    </recommendedName>
</protein>
<dbReference type="InterPro" id="IPR027413">
    <property type="entry name" value="GROEL-like_equatorial_sf"/>
</dbReference>
<name>A0A179G5N9_METCM</name>